<name>A0ABP7UY56_9ACTN</name>
<keyword evidence="3" id="KW-1185">Reference proteome</keyword>
<dbReference type="RefSeq" id="WP_344939582.1">
    <property type="nucleotide sequence ID" value="NZ_BAAAZG010000001.1"/>
</dbReference>
<evidence type="ECO:0000259" key="1">
    <source>
        <dbReference type="Pfam" id="PF01243"/>
    </source>
</evidence>
<accession>A0ABP7UY56</accession>
<protein>
    <submittedName>
        <fullName evidence="2">Pyridoxamine 5'-phosphate oxidase family protein</fullName>
    </submittedName>
</protein>
<reference evidence="3" key="1">
    <citation type="journal article" date="2019" name="Int. J. Syst. Evol. Microbiol.">
        <title>The Global Catalogue of Microorganisms (GCM) 10K type strain sequencing project: providing services to taxonomists for standard genome sequencing and annotation.</title>
        <authorList>
            <consortium name="The Broad Institute Genomics Platform"/>
            <consortium name="The Broad Institute Genome Sequencing Center for Infectious Disease"/>
            <person name="Wu L."/>
            <person name="Ma J."/>
        </authorList>
    </citation>
    <scope>NUCLEOTIDE SEQUENCE [LARGE SCALE GENOMIC DNA]</scope>
    <source>
        <strain evidence="3">JCM 16702</strain>
    </source>
</reference>
<gene>
    <name evidence="2" type="ORF">GCM10022214_03320</name>
</gene>
<dbReference type="InterPro" id="IPR012349">
    <property type="entry name" value="Split_barrel_FMN-bd"/>
</dbReference>
<dbReference type="Pfam" id="PF01243">
    <property type="entry name" value="PNPOx_N"/>
    <property type="match status" value="1"/>
</dbReference>
<dbReference type="PANTHER" id="PTHR42815">
    <property type="entry name" value="FAD-BINDING, PUTATIVE (AFU_ORTHOLOGUE AFUA_6G07600)-RELATED"/>
    <property type="match status" value="1"/>
</dbReference>
<dbReference type="PANTHER" id="PTHR42815:SF2">
    <property type="entry name" value="FAD-BINDING, PUTATIVE (AFU_ORTHOLOGUE AFUA_6G07600)-RELATED"/>
    <property type="match status" value="1"/>
</dbReference>
<dbReference type="SUPFAM" id="SSF50475">
    <property type="entry name" value="FMN-binding split barrel"/>
    <property type="match status" value="1"/>
</dbReference>
<proteinExistence type="predicted"/>
<dbReference type="Gene3D" id="2.30.110.10">
    <property type="entry name" value="Electron Transport, Fmn-binding Protein, Chain A"/>
    <property type="match status" value="1"/>
</dbReference>
<sequence>MAADVYHEGERAAQRRAGLLDQGAFSARAVRAEIPEVARKFLLQQPMLVLGAADAQGRMWATLLTGRPGFLNAEDARTLTIDARPAAGDPLHDRLTEPATVGMLAIEPARHRRMRMNGHAIPTPHGLHVTLDQVYSNCPKYIQKRESRWEAAVPAPPRRSRALTGDQQRWISGADTFFIATSDREGNADASHRGGNPGFVEVVSPTVLRWPDYTGNAMFNTLGNLEVQPRAGLLFADWRTGAVLHLTGTARTDWDPAHAAAVPGAERLVEFTATDVIEIAGAAPLRWSEPVPSRFNPPVRPPEEAL</sequence>
<evidence type="ECO:0000313" key="2">
    <source>
        <dbReference type="EMBL" id="GAA4055434.1"/>
    </source>
</evidence>
<feature type="domain" description="Pyridoxamine 5'-phosphate oxidase N-terminal" evidence="1">
    <location>
        <begin position="167"/>
        <end position="268"/>
    </location>
</feature>
<comment type="caution">
    <text evidence="2">The sequence shown here is derived from an EMBL/GenBank/DDBJ whole genome shotgun (WGS) entry which is preliminary data.</text>
</comment>
<dbReference type="Proteomes" id="UP001500683">
    <property type="component" value="Unassembled WGS sequence"/>
</dbReference>
<dbReference type="EMBL" id="BAAAZG010000001">
    <property type="protein sequence ID" value="GAA4055434.1"/>
    <property type="molecule type" value="Genomic_DNA"/>
</dbReference>
<organism evidence="2 3">
    <name type="scientific">Actinomadura miaoliensis</name>
    <dbReference type="NCBI Taxonomy" id="430685"/>
    <lineage>
        <taxon>Bacteria</taxon>
        <taxon>Bacillati</taxon>
        <taxon>Actinomycetota</taxon>
        <taxon>Actinomycetes</taxon>
        <taxon>Streptosporangiales</taxon>
        <taxon>Thermomonosporaceae</taxon>
        <taxon>Actinomadura</taxon>
    </lineage>
</organism>
<evidence type="ECO:0000313" key="3">
    <source>
        <dbReference type="Proteomes" id="UP001500683"/>
    </source>
</evidence>
<dbReference type="InterPro" id="IPR011576">
    <property type="entry name" value="Pyridox_Oxase_N"/>
</dbReference>